<gene>
    <name evidence="1" type="ORF">LCGC14_2217950</name>
</gene>
<evidence type="ECO:0000313" key="1">
    <source>
        <dbReference type="EMBL" id="KKL59182.1"/>
    </source>
</evidence>
<protein>
    <submittedName>
        <fullName evidence="1">Uncharacterized protein</fullName>
    </submittedName>
</protein>
<accession>A0A0F9G7F3</accession>
<dbReference type="EMBL" id="LAZR01029579">
    <property type="protein sequence ID" value="KKL59182.1"/>
    <property type="molecule type" value="Genomic_DNA"/>
</dbReference>
<proteinExistence type="predicted"/>
<feature type="non-terminal residue" evidence="1">
    <location>
        <position position="1"/>
    </location>
</feature>
<dbReference type="AlphaFoldDB" id="A0A0F9G7F3"/>
<organism evidence="1">
    <name type="scientific">marine sediment metagenome</name>
    <dbReference type="NCBI Taxonomy" id="412755"/>
    <lineage>
        <taxon>unclassified sequences</taxon>
        <taxon>metagenomes</taxon>
        <taxon>ecological metagenomes</taxon>
    </lineage>
</organism>
<name>A0A0F9G7F3_9ZZZZ</name>
<reference evidence="1" key="1">
    <citation type="journal article" date="2015" name="Nature">
        <title>Complex archaea that bridge the gap between prokaryotes and eukaryotes.</title>
        <authorList>
            <person name="Spang A."/>
            <person name="Saw J.H."/>
            <person name="Jorgensen S.L."/>
            <person name="Zaremba-Niedzwiedzka K."/>
            <person name="Martijn J."/>
            <person name="Lind A.E."/>
            <person name="van Eijk R."/>
            <person name="Schleper C."/>
            <person name="Guy L."/>
            <person name="Ettema T.J."/>
        </authorList>
    </citation>
    <scope>NUCLEOTIDE SEQUENCE</scope>
</reference>
<sequence>SVIVPIDAHRPLIEGKIVRLKNKLDNKLVSFQLERSMTKLFGEDFNTETLFKLFNDIFKQQFTSSKDINYYITKFLDTLNGELIAGTFFRPGPTYQQINNIIKVLFMVKVNVVLVLRKDKLLMDDGGFIKILKCVLHMKLHMLSG</sequence>
<comment type="caution">
    <text evidence="1">The sequence shown here is derived from an EMBL/GenBank/DDBJ whole genome shotgun (WGS) entry which is preliminary data.</text>
</comment>